<dbReference type="EMBL" id="MU157949">
    <property type="protein sequence ID" value="KAF9522361.1"/>
    <property type="molecule type" value="Genomic_DNA"/>
</dbReference>
<feature type="compositionally biased region" description="Polar residues" evidence="1">
    <location>
        <begin position="244"/>
        <end position="262"/>
    </location>
</feature>
<dbReference type="OrthoDB" id="3270344at2759"/>
<evidence type="ECO:0000313" key="3">
    <source>
        <dbReference type="Proteomes" id="UP000807306"/>
    </source>
</evidence>
<feature type="compositionally biased region" description="Low complexity" evidence="1">
    <location>
        <begin position="477"/>
        <end position="486"/>
    </location>
</feature>
<sequence>MSDSSAFIEDSLPPSPRPSPPPPISNPLKRKDRSDDEDADDDHPLEKKPLPPARPDEYEKGFITCESCSVEIPIRDDNDKFTTVHWDAHRMTHLPSGPTVRSNKPVIFAPETAVETMAHPPTKRRRAKRTEEERIEYLRSDPYVGQFEPYRVLCASCDKWIRLRPNSTYCSIPWDAHRKSCLAKKINNKNVYALEERNTLFSKDSDVRKFDPERLLCNICDKWLGLPPDDHLQAVQTWLQHRASCQKNAPGPSSQPITSPSQHVHPAETHRDASYSSDSASPIPKAAVPLQSPPSQSPHPRLPPITTVTGGSPSSFHALTPSTYAPAHESRRRSAEQRAANLRQDPYIAEVEPNRVFCKLCQKWVQLRQDSSYCAYPWTQHRSKCEARHFRRSQKAADIAELKARRQSYPSYALQEEDELLSEHEDGSLPPRPPRLRRRSENLESEDGADPRYDGHHFRKTDPRPRLDHRPYPPPTSSSRVSYSPRQSAAHGHHAHPYASQPTYYKSRSNGPYGHTSSNSRYAGGSMSQAISPPIYRHESRGSFSSSHISHPSYPPRTNASRRHSVDVNMDVDADGEPDVDDDEEGDYTEADAGRVSRTGAPPPRPPPFSPTMGIPSTSRGTGAMNRAISRRPWPASLADLDSHTGRKQFIFASVEYLFSTTYESTDDMSISALLAYLNAAMPQDKHEDFDTTEVIRAVVSMKEKGKIIFEGDILRLID</sequence>
<feature type="region of interest" description="Disordered" evidence="1">
    <location>
        <begin position="417"/>
        <end position="625"/>
    </location>
</feature>
<accession>A0A9P6JIH9</accession>
<feature type="compositionally biased region" description="Basic and acidic residues" evidence="1">
    <location>
        <begin position="449"/>
        <end position="471"/>
    </location>
</feature>
<feature type="region of interest" description="Disordered" evidence="1">
    <location>
        <begin position="244"/>
        <end position="339"/>
    </location>
</feature>
<organism evidence="2 3">
    <name type="scientific">Crepidotus variabilis</name>
    <dbReference type="NCBI Taxonomy" id="179855"/>
    <lineage>
        <taxon>Eukaryota</taxon>
        <taxon>Fungi</taxon>
        <taxon>Dikarya</taxon>
        <taxon>Basidiomycota</taxon>
        <taxon>Agaricomycotina</taxon>
        <taxon>Agaricomycetes</taxon>
        <taxon>Agaricomycetidae</taxon>
        <taxon>Agaricales</taxon>
        <taxon>Agaricineae</taxon>
        <taxon>Crepidotaceae</taxon>
        <taxon>Crepidotus</taxon>
    </lineage>
</organism>
<feature type="compositionally biased region" description="Polar residues" evidence="1">
    <location>
        <begin position="306"/>
        <end position="323"/>
    </location>
</feature>
<feature type="compositionally biased region" description="Polar residues" evidence="1">
    <location>
        <begin position="500"/>
        <end position="531"/>
    </location>
</feature>
<dbReference type="AlphaFoldDB" id="A0A9P6JIH9"/>
<name>A0A9P6JIH9_9AGAR</name>
<feature type="compositionally biased region" description="Basic and acidic residues" evidence="1">
    <location>
        <begin position="42"/>
        <end position="58"/>
    </location>
</feature>
<evidence type="ECO:0000313" key="2">
    <source>
        <dbReference type="EMBL" id="KAF9522361.1"/>
    </source>
</evidence>
<feature type="compositionally biased region" description="Pro residues" evidence="1">
    <location>
        <begin position="13"/>
        <end position="25"/>
    </location>
</feature>
<evidence type="ECO:0000256" key="1">
    <source>
        <dbReference type="SAM" id="MobiDB-lite"/>
    </source>
</evidence>
<feature type="compositionally biased region" description="Pro residues" evidence="1">
    <location>
        <begin position="601"/>
        <end position="610"/>
    </location>
</feature>
<reference evidence="2" key="1">
    <citation type="submission" date="2020-11" db="EMBL/GenBank/DDBJ databases">
        <authorList>
            <consortium name="DOE Joint Genome Institute"/>
            <person name="Ahrendt S."/>
            <person name="Riley R."/>
            <person name="Andreopoulos W."/>
            <person name="Labutti K."/>
            <person name="Pangilinan J."/>
            <person name="Ruiz-Duenas F.J."/>
            <person name="Barrasa J.M."/>
            <person name="Sanchez-Garcia M."/>
            <person name="Camarero S."/>
            <person name="Miyauchi S."/>
            <person name="Serrano A."/>
            <person name="Linde D."/>
            <person name="Babiker R."/>
            <person name="Drula E."/>
            <person name="Ayuso-Fernandez I."/>
            <person name="Pacheco R."/>
            <person name="Padilla G."/>
            <person name="Ferreira P."/>
            <person name="Barriuso J."/>
            <person name="Kellner H."/>
            <person name="Castanera R."/>
            <person name="Alfaro M."/>
            <person name="Ramirez L."/>
            <person name="Pisabarro A.G."/>
            <person name="Kuo A."/>
            <person name="Tritt A."/>
            <person name="Lipzen A."/>
            <person name="He G."/>
            <person name="Yan M."/>
            <person name="Ng V."/>
            <person name="Cullen D."/>
            <person name="Martin F."/>
            <person name="Rosso M.-N."/>
            <person name="Henrissat B."/>
            <person name="Hibbett D."/>
            <person name="Martinez A.T."/>
            <person name="Grigoriev I.V."/>
        </authorList>
    </citation>
    <scope>NUCLEOTIDE SEQUENCE</scope>
    <source>
        <strain evidence="2">CBS 506.95</strain>
    </source>
</reference>
<comment type="caution">
    <text evidence="2">The sequence shown here is derived from an EMBL/GenBank/DDBJ whole genome shotgun (WGS) entry which is preliminary data.</text>
</comment>
<keyword evidence="3" id="KW-1185">Reference proteome</keyword>
<proteinExistence type="predicted"/>
<feature type="compositionally biased region" description="Acidic residues" evidence="1">
    <location>
        <begin position="570"/>
        <end position="590"/>
    </location>
</feature>
<protein>
    <submittedName>
        <fullName evidence="2">Uncharacterized protein</fullName>
    </submittedName>
</protein>
<feature type="compositionally biased region" description="Low complexity" evidence="1">
    <location>
        <begin position="542"/>
        <end position="552"/>
    </location>
</feature>
<gene>
    <name evidence="2" type="ORF">CPB83DRAFT_899717</name>
</gene>
<feature type="region of interest" description="Disordered" evidence="1">
    <location>
        <begin position="1"/>
        <end position="58"/>
    </location>
</feature>
<dbReference type="Proteomes" id="UP000807306">
    <property type="component" value="Unassembled WGS sequence"/>
</dbReference>
<feature type="compositionally biased region" description="Pro residues" evidence="1">
    <location>
        <begin position="291"/>
        <end position="303"/>
    </location>
</feature>